<reference evidence="8" key="1">
    <citation type="journal article" date="2019" name="Int. J. Syst. Evol. Microbiol.">
        <title>The Global Catalogue of Microorganisms (GCM) 10K type strain sequencing project: providing services to taxonomists for standard genome sequencing and annotation.</title>
        <authorList>
            <consortium name="The Broad Institute Genomics Platform"/>
            <consortium name="The Broad Institute Genome Sequencing Center for Infectious Disease"/>
            <person name="Wu L."/>
            <person name="Ma J."/>
        </authorList>
    </citation>
    <scope>NUCLEOTIDE SEQUENCE [LARGE SCALE GENOMIC DNA]</scope>
    <source>
        <strain evidence="8">CGMCC 4.7680</strain>
    </source>
</reference>
<accession>A0ABQ3KDZ8</accession>
<evidence type="ECO:0000256" key="2">
    <source>
        <dbReference type="ARBA" id="ARBA00022801"/>
    </source>
</evidence>
<dbReference type="SMART" id="SM00458">
    <property type="entry name" value="RICIN"/>
    <property type="match status" value="1"/>
</dbReference>
<dbReference type="InterPro" id="IPR006710">
    <property type="entry name" value="Glyco_hydro_43"/>
</dbReference>
<dbReference type="Gene3D" id="2.80.10.50">
    <property type="match status" value="3"/>
</dbReference>
<evidence type="ECO:0000256" key="3">
    <source>
        <dbReference type="ARBA" id="ARBA00023295"/>
    </source>
</evidence>
<comment type="similarity">
    <text evidence="1 4">Belongs to the glycosyl hydrolase 43 family.</text>
</comment>
<organism evidence="7 8">
    <name type="scientific">Amycolatopsis bullii</name>
    <dbReference type="NCBI Taxonomy" id="941987"/>
    <lineage>
        <taxon>Bacteria</taxon>
        <taxon>Bacillati</taxon>
        <taxon>Actinomycetota</taxon>
        <taxon>Actinomycetes</taxon>
        <taxon>Pseudonocardiales</taxon>
        <taxon>Pseudonocardiaceae</taxon>
        <taxon>Amycolatopsis</taxon>
    </lineage>
</organism>
<evidence type="ECO:0000313" key="8">
    <source>
        <dbReference type="Proteomes" id="UP000649955"/>
    </source>
</evidence>
<feature type="signal peptide" evidence="5">
    <location>
        <begin position="1"/>
        <end position="26"/>
    </location>
</feature>
<evidence type="ECO:0000259" key="6">
    <source>
        <dbReference type="SMART" id="SM00458"/>
    </source>
</evidence>
<evidence type="ECO:0000256" key="4">
    <source>
        <dbReference type="RuleBase" id="RU361187"/>
    </source>
</evidence>
<dbReference type="CDD" id="cd18822">
    <property type="entry name" value="GH43_CtGH43-like"/>
    <property type="match status" value="1"/>
</dbReference>
<gene>
    <name evidence="7" type="ORF">GCM10017567_34130</name>
</gene>
<dbReference type="EMBL" id="BNAW01000012">
    <property type="protein sequence ID" value="GHG13639.1"/>
    <property type="molecule type" value="Genomic_DNA"/>
</dbReference>
<keyword evidence="8" id="KW-1185">Reference proteome</keyword>
<dbReference type="PROSITE" id="PS50231">
    <property type="entry name" value="RICIN_B_LECTIN"/>
    <property type="match status" value="1"/>
</dbReference>
<comment type="caution">
    <text evidence="7">The sequence shown here is derived from an EMBL/GenBank/DDBJ whole genome shotgun (WGS) entry which is preliminary data.</text>
</comment>
<sequence length="478" mass="50995">MLRRRGTVLSLLLLVTLLLGAPGAHAAPVTVTNGSQFTDTSGALVHAHGGGLLKVGAYYYWFGENRNADDTFRAVSAYRSTDLKTWEFRGDVLTQSSAAELGRAKIERPKVIYNSSTGQYVMWMHKENGDDYAEARAAVATSSTVDGSYAYRGSFRPLGAHMSRDITLFKDDDGTAYMASAARENADLNVYRLTADYTGVSALVKTLWPGSYREAPALFKRNGVYFLLTSGATGWQPNQQKYATATSVTGTWTGLTNVGDSTGFGSQTAYVLPVQGSQATSYLYLGDRWAGAWNRPVNESRYVWLPLSFPSATTMSMSWYPKVSVDAATGVVAGVGSGSAYETMVARHSGKCADIPGSSRNDGVALTQYTCNNGGNQQWSVLDLGDGYVTLIARHSGKCLGIAGASTADGAAAEQSTCTSGANQQWQAQAVGGGYVRWVARHSGKCLDVVSASTADGAAVKQYPCTGVTNQQWQRKAA</sequence>
<evidence type="ECO:0000256" key="5">
    <source>
        <dbReference type="SAM" id="SignalP"/>
    </source>
</evidence>
<dbReference type="InterPro" id="IPR000772">
    <property type="entry name" value="Ricin_B_lectin"/>
</dbReference>
<feature type="chain" id="PRO_5045204838" evidence="5">
    <location>
        <begin position="27"/>
        <end position="478"/>
    </location>
</feature>
<protein>
    <submittedName>
        <fullName evidence="7">Beta-xylosidase</fullName>
    </submittedName>
</protein>
<feature type="domain" description="Ricin B lectin" evidence="6">
    <location>
        <begin position="341"/>
        <end position="476"/>
    </location>
</feature>
<evidence type="ECO:0000313" key="7">
    <source>
        <dbReference type="EMBL" id="GHG13639.1"/>
    </source>
</evidence>
<dbReference type="CDD" id="cd23458">
    <property type="entry name" value="beta-trefoil_Ricin_AgaB34-like"/>
    <property type="match status" value="1"/>
</dbReference>
<dbReference type="Gene3D" id="2.115.10.20">
    <property type="entry name" value="Glycosyl hydrolase domain, family 43"/>
    <property type="match status" value="1"/>
</dbReference>
<dbReference type="InterPro" id="IPR035992">
    <property type="entry name" value="Ricin_B-like_lectins"/>
</dbReference>
<keyword evidence="2 4" id="KW-0378">Hydrolase</keyword>
<dbReference type="SUPFAM" id="SSF50370">
    <property type="entry name" value="Ricin B-like lectins"/>
    <property type="match status" value="1"/>
</dbReference>
<dbReference type="PANTHER" id="PTHR22925">
    <property type="entry name" value="GLYCOSYL HYDROLASE 43 FAMILY MEMBER"/>
    <property type="match status" value="1"/>
</dbReference>
<dbReference type="Pfam" id="PF04616">
    <property type="entry name" value="Glyco_hydro_43"/>
    <property type="match status" value="1"/>
</dbReference>
<dbReference type="Pfam" id="PF00652">
    <property type="entry name" value="Ricin_B_lectin"/>
    <property type="match status" value="1"/>
</dbReference>
<dbReference type="RefSeq" id="WP_191311070.1">
    <property type="nucleotide sequence ID" value="NZ_BNAW01000012.1"/>
</dbReference>
<dbReference type="InterPro" id="IPR023296">
    <property type="entry name" value="Glyco_hydro_beta-prop_sf"/>
</dbReference>
<evidence type="ECO:0000256" key="1">
    <source>
        <dbReference type="ARBA" id="ARBA00009865"/>
    </source>
</evidence>
<keyword evidence="3 4" id="KW-0326">Glycosidase</keyword>
<proteinExistence type="inferred from homology"/>
<dbReference type="SUPFAM" id="SSF75005">
    <property type="entry name" value="Arabinanase/levansucrase/invertase"/>
    <property type="match status" value="1"/>
</dbReference>
<keyword evidence="5" id="KW-0732">Signal</keyword>
<name>A0ABQ3KDZ8_9PSEU</name>
<dbReference type="Proteomes" id="UP000649955">
    <property type="component" value="Unassembled WGS sequence"/>
</dbReference>
<dbReference type="PANTHER" id="PTHR22925:SF3">
    <property type="entry name" value="GLYCOSYL HYDROLASE FAMILY PROTEIN 43"/>
    <property type="match status" value="1"/>
</dbReference>